<protein>
    <submittedName>
        <fullName evidence="3">Uncharacterized protein</fullName>
    </submittedName>
</protein>
<dbReference type="RefSeq" id="WP_124795213.1">
    <property type="nucleotide sequence ID" value="NZ_CP066022.1"/>
</dbReference>
<keyword evidence="1" id="KW-0472">Membrane</keyword>
<dbReference type="EMBL" id="RQYY01000002">
    <property type="protein sequence ID" value="RRD28366.1"/>
    <property type="molecule type" value="Genomic_DNA"/>
</dbReference>
<organism evidence="3 4">
    <name type="scientific">Fusobacterium canifelinum</name>
    <dbReference type="NCBI Taxonomy" id="285729"/>
    <lineage>
        <taxon>Bacteria</taxon>
        <taxon>Fusobacteriati</taxon>
        <taxon>Fusobacteriota</taxon>
        <taxon>Fusobacteriia</taxon>
        <taxon>Fusobacteriales</taxon>
        <taxon>Fusobacteriaceae</taxon>
        <taxon>Fusobacterium</taxon>
    </lineage>
</organism>
<proteinExistence type="predicted"/>
<feature type="transmembrane region" description="Helical" evidence="1">
    <location>
        <begin position="254"/>
        <end position="272"/>
    </location>
</feature>
<keyword evidence="1" id="KW-1133">Transmembrane helix</keyword>
<name>A0A3P1V3Y2_9FUSO</name>
<dbReference type="Gene3D" id="3.30.1390.10">
    <property type="match status" value="1"/>
</dbReference>
<keyword evidence="1" id="KW-0812">Transmembrane</keyword>
<reference evidence="2 5" key="2">
    <citation type="submission" date="2020-12" db="EMBL/GenBank/DDBJ databases">
        <title>FDA dAtabase for Regulatory Grade micrObial Sequences (FDA-ARGOS): Supporting development and validation of Infectious Disease Dx tests.</title>
        <authorList>
            <person name="Sproer C."/>
            <person name="Gronow S."/>
            <person name="Severitt S."/>
            <person name="Schroder I."/>
            <person name="Tallon L."/>
            <person name="Sadzewicz L."/>
            <person name="Zhao X."/>
            <person name="Boylan J."/>
            <person name="Ott S."/>
            <person name="Bowen H."/>
            <person name="Vavikolanu K."/>
            <person name="Mehta A."/>
            <person name="Aluvathingal J."/>
            <person name="Nadendla S."/>
            <person name="Lowell S."/>
            <person name="Myers T."/>
            <person name="Yan Y."/>
            <person name="Sichtig H."/>
        </authorList>
    </citation>
    <scope>NUCLEOTIDE SEQUENCE [LARGE SCALE GENOMIC DNA]</scope>
    <source>
        <strain evidence="2 5">FDAARGOS_999</strain>
    </source>
</reference>
<sequence length="366" mass="43985">MSEKLSNEDNKYLLSLIKEDKIIEAVKFVREKTDMSLKQAKEYVDMKRINENTEYPKNNKIISEDDEEYIFSLLKENKKLQAIAFLHKEKEMSLEEAKNYVDKKEFKNKILNEKTPYKRGYFFDKKLNIFILDLSRQRKVNKIIFYILLIFITIPLIQLCFLDKTSFNQMLILFFCISFIIPLLIIWLALTLNIYITEKRINKIEELELPSEFEIKSLKKNGTLFFYIIIFIMLIFVLSIHINTLLKGLTYKSAFYIILLIGIIIFYFYNFLKELKNRKYSLNISGKTVKIFYKNNEINTIKTDNINHIKFYSTSKRTRDSNPTLQIFDNEEKALVEMTIKREDYHILTMYFIKYNVFIEDKYNKL</sequence>
<dbReference type="Proteomes" id="UP000595577">
    <property type="component" value="Chromosome"/>
</dbReference>
<feature type="transmembrane region" description="Helical" evidence="1">
    <location>
        <begin position="143"/>
        <end position="159"/>
    </location>
</feature>
<evidence type="ECO:0000313" key="3">
    <source>
        <dbReference type="EMBL" id="RRD28366.1"/>
    </source>
</evidence>
<evidence type="ECO:0000256" key="1">
    <source>
        <dbReference type="SAM" id="Phobius"/>
    </source>
</evidence>
<dbReference type="Proteomes" id="UP000281534">
    <property type="component" value="Unassembled WGS sequence"/>
</dbReference>
<evidence type="ECO:0000313" key="4">
    <source>
        <dbReference type="Proteomes" id="UP000281534"/>
    </source>
</evidence>
<evidence type="ECO:0000313" key="2">
    <source>
        <dbReference type="EMBL" id="QQB73158.1"/>
    </source>
</evidence>
<feature type="transmembrane region" description="Helical" evidence="1">
    <location>
        <begin position="171"/>
        <end position="196"/>
    </location>
</feature>
<dbReference type="OrthoDB" id="79514at2"/>
<feature type="transmembrane region" description="Helical" evidence="1">
    <location>
        <begin position="224"/>
        <end position="242"/>
    </location>
</feature>
<gene>
    <name evidence="3" type="ORF">EII27_01730</name>
    <name evidence="2" type="ORF">I6H56_07475</name>
</gene>
<dbReference type="InterPro" id="IPR014719">
    <property type="entry name" value="Ribosomal_bL12_C/ClpS-like"/>
</dbReference>
<dbReference type="EMBL" id="CP066022">
    <property type="protein sequence ID" value="QQB73158.1"/>
    <property type="molecule type" value="Genomic_DNA"/>
</dbReference>
<evidence type="ECO:0000313" key="5">
    <source>
        <dbReference type="Proteomes" id="UP000595577"/>
    </source>
</evidence>
<reference evidence="3 4" key="1">
    <citation type="submission" date="2018-11" db="EMBL/GenBank/DDBJ databases">
        <title>Genomes From Bacteria Associated with the Canine Oral Cavity: a Test Case for Automated Genome-Based Taxonomic Assignment.</title>
        <authorList>
            <person name="Coil D.A."/>
            <person name="Jospin G."/>
            <person name="Darling A.E."/>
            <person name="Wallis C."/>
            <person name="Davis I.J."/>
            <person name="Harris S."/>
            <person name="Eisen J.A."/>
            <person name="Holcombe L.J."/>
            <person name="O'Flynn C."/>
        </authorList>
    </citation>
    <scope>NUCLEOTIDE SEQUENCE [LARGE SCALE GENOMIC DNA]</scope>
    <source>
        <strain evidence="3 4">OH4460_COT-188</strain>
    </source>
</reference>
<dbReference type="AlphaFoldDB" id="A0A3P1V3Y2"/>
<accession>A0A3P1V3Y2</accession>